<dbReference type="SUPFAM" id="SSF52402">
    <property type="entry name" value="Adenine nucleotide alpha hydrolases-like"/>
    <property type="match status" value="1"/>
</dbReference>
<dbReference type="AlphaFoldDB" id="A0A7H1B6J4"/>
<accession>A0A7H1B6J4</accession>
<dbReference type="InterPro" id="IPR014729">
    <property type="entry name" value="Rossmann-like_a/b/a_fold"/>
</dbReference>
<organism evidence="1 2">
    <name type="scientific">Streptomyces xanthii</name>
    <dbReference type="NCBI Taxonomy" id="2768069"/>
    <lineage>
        <taxon>Bacteria</taxon>
        <taxon>Bacillati</taxon>
        <taxon>Actinomycetota</taxon>
        <taxon>Actinomycetes</taxon>
        <taxon>Kitasatosporales</taxon>
        <taxon>Streptomycetaceae</taxon>
        <taxon>Streptomyces</taxon>
    </lineage>
</organism>
<proteinExistence type="predicted"/>
<reference evidence="1 2" key="1">
    <citation type="submission" date="2020-09" db="EMBL/GenBank/DDBJ databases">
        <title>A novel species.</title>
        <authorList>
            <person name="Gao J."/>
        </authorList>
    </citation>
    <scope>NUCLEOTIDE SEQUENCE [LARGE SCALE GENOMIC DNA]</scope>
    <source>
        <strain evidence="1 2">CRXT-Y-14</strain>
    </source>
</reference>
<dbReference type="KEGG" id="sxn:IAG42_12415"/>
<dbReference type="RefSeq" id="WP_188337085.1">
    <property type="nucleotide sequence ID" value="NZ_CP061281.1"/>
</dbReference>
<dbReference type="Gene3D" id="3.40.50.620">
    <property type="entry name" value="HUPs"/>
    <property type="match status" value="1"/>
</dbReference>
<dbReference type="EMBL" id="CP061281">
    <property type="protein sequence ID" value="QNS04349.1"/>
    <property type="molecule type" value="Genomic_DNA"/>
</dbReference>
<keyword evidence="2" id="KW-1185">Reference proteome</keyword>
<gene>
    <name evidence="1" type="ORF">IAG42_12415</name>
</gene>
<name>A0A7H1B6J4_9ACTN</name>
<protein>
    <submittedName>
        <fullName evidence="1">Uncharacterized protein</fullName>
    </submittedName>
</protein>
<evidence type="ECO:0000313" key="1">
    <source>
        <dbReference type="EMBL" id="QNS04349.1"/>
    </source>
</evidence>
<dbReference type="Proteomes" id="UP000516428">
    <property type="component" value="Chromosome"/>
</dbReference>
<evidence type="ECO:0000313" key="2">
    <source>
        <dbReference type="Proteomes" id="UP000516428"/>
    </source>
</evidence>
<sequence>MTGTPAFHFWLSHPGAQAPGSGWQPLSDALYWESPTRAPDRRQLLAAAPDWADDLQRVARAVFAADRCTSREQTFDRWTRHIRLSVPVTAPDAWTRALPHLIALLATVTGDRWEVEFRPYDADARPRSRPLPFAPDEYAREVALFSGGLDSLGWAAQRATVRSPHALLLVMFEERNFESVQDTVYEAVLRRSERDLRRLEQSQTIRRPRDATFTLERSTRSRGLLYAATAVHAAAAERVPVVHIPENGQLALNPPHSAARWGACSTRSVHPWTLHHLNRVIELITDRPEQGVRVVNPFAALTEGEVCEAARDAGMPREILEATLSCGTSPMRQLGRSRLPRLPHCGLCFPCLVRRSGLLHAYGEDRTPYAADPWGPSLDADLAQHWRALTRWLDTQCTVLDLVADVPLPPEARTPDLLDVVERGREELRALVAQAPAVRRSA</sequence>